<evidence type="ECO:0000259" key="1">
    <source>
        <dbReference type="Pfam" id="PF23050"/>
    </source>
</evidence>
<reference evidence="2" key="1">
    <citation type="submission" date="2018-11" db="EMBL/GenBank/DDBJ databases">
        <authorList>
            <person name="Alioto T."/>
            <person name="Alioto T."/>
        </authorList>
    </citation>
    <scope>NUCLEOTIDE SEQUENCE</scope>
</reference>
<dbReference type="AlphaFoldDB" id="A0A8B6EE86"/>
<comment type="caution">
    <text evidence="2">The sequence shown here is derived from an EMBL/GenBank/DDBJ whole genome shotgun (WGS) entry which is preliminary data.</text>
</comment>
<protein>
    <recommendedName>
        <fullName evidence="1">N4BP1 first type I KH-domain domain-containing protein</fullName>
    </recommendedName>
</protein>
<name>A0A8B6EE86_MYTGA</name>
<proteinExistence type="predicted"/>
<evidence type="ECO:0000313" key="3">
    <source>
        <dbReference type="Proteomes" id="UP000596742"/>
    </source>
</evidence>
<keyword evidence="3" id="KW-1185">Reference proteome</keyword>
<sequence>MLSKDVDVDKSKAKLVQQYKNHIERVFGITLSAWSRLYDQAENGRSNEDGMSTFRMSSEYSQESLEKAKNYIGSLTAEGRRRL</sequence>
<dbReference type="EMBL" id="UYJE01004909">
    <property type="protein sequence ID" value="VDI32441.1"/>
    <property type="molecule type" value="Genomic_DNA"/>
</dbReference>
<dbReference type="Pfam" id="PF23050">
    <property type="entry name" value="KH_N4BP1_1st"/>
    <property type="match status" value="1"/>
</dbReference>
<evidence type="ECO:0000313" key="2">
    <source>
        <dbReference type="EMBL" id="VDI32441.1"/>
    </source>
</evidence>
<gene>
    <name evidence="2" type="ORF">MGAL_10B052862</name>
</gene>
<organism evidence="2 3">
    <name type="scientific">Mytilus galloprovincialis</name>
    <name type="common">Mediterranean mussel</name>
    <dbReference type="NCBI Taxonomy" id="29158"/>
    <lineage>
        <taxon>Eukaryota</taxon>
        <taxon>Metazoa</taxon>
        <taxon>Spiralia</taxon>
        <taxon>Lophotrochozoa</taxon>
        <taxon>Mollusca</taxon>
        <taxon>Bivalvia</taxon>
        <taxon>Autobranchia</taxon>
        <taxon>Pteriomorphia</taxon>
        <taxon>Mytilida</taxon>
        <taxon>Mytiloidea</taxon>
        <taxon>Mytilidae</taxon>
        <taxon>Mytilinae</taxon>
        <taxon>Mytilus</taxon>
    </lineage>
</organism>
<dbReference type="Proteomes" id="UP000596742">
    <property type="component" value="Unassembled WGS sequence"/>
</dbReference>
<feature type="domain" description="N4BP1 first type I KH-domain" evidence="1">
    <location>
        <begin position="8"/>
        <end position="76"/>
    </location>
</feature>
<dbReference type="InterPro" id="IPR056629">
    <property type="entry name" value="KH_N4BP1_1st"/>
</dbReference>
<accession>A0A8B6EE86</accession>